<accession>A0A0X1KXE1</accession>
<reference evidence="1" key="1">
    <citation type="submission" date="2005-09" db="EMBL/GenBank/DDBJ databases">
        <title>Annotation of Vibrio cholerae MO10.</title>
        <authorList>
            <person name="Colwell R."/>
            <person name="Grim C.J."/>
            <person name="Young S."/>
            <person name="Jaffe D."/>
            <person name="Gnerre S."/>
            <person name="Berlin A."/>
            <person name="Heiman D."/>
            <person name="Hepburn T."/>
            <person name="Shea T."/>
            <person name="Sykes S."/>
            <person name="Yandava C."/>
            <person name="Alvarado L."/>
            <person name="Kodira C."/>
            <person name="Borodovsky M."/>
            <person name="Heidelberg J."/>
            <person name="Lander E."/>
            <person name="Galagan J."/>
            <person name="Nusbaum C."/>
            <person name="Birren B."/>
        </authorList>
    </citation>
    <scope>NUCLEOTIDE SEQUENCE [LARGE SCALE GENOMIC DNA]</scope>
    <source>
        <strain evidence="1">MO10</strain>
    </source>
</reference>
<dbReference type="EMBL" id="DS990136">
    <property type="protein sequence ID" value="EET22932.1"/>
    <property type="molecule type" value="Genomic_DNA"/>
</dbReference>
<organism evidence="1">
    <name type="scientific">Vibrio cholerae (strain MO10)</name>
    <dbReference type="NCBI Taxonomy" id="345072"/>
    <lineage>
        <taxon>Bacteria</taxon>
        <taxon>Pseudomonadati</taxon>
        <taxon>Pseudomonadota</taxon>
        <taxon>Gammaproteobacteria</taxon>
        <taxon>Vibrionales</taxon>
        <taxon>Vibrionaceae</taxon>
        <taxon>Vibrio</taxon>
    </lineage>
</organism>
<protein>
    <submittedName>
        <fullName evidence="1">Uncharacterized protein</fullName>
    </submittedName>
</protein>
<dbReference type="HOGENOM" id="CLU_3206691_0_0_6"/>
<dbReference type="Proteomes" id="UP000004687">
    <property type="component" value="Unassembled WGS sequence"/>
</dbReference>
<sequence length="45" mass="4729">MRISCASCLLLGRSNANISFSPETVAVLAGVIHPNRSLSPICNSK</sequence>
<reference evidence="1" key="2">
    <citation type="submission" date="2008-07" db="EMBL/GenBank/DDBJ databases">
        <authorList>
            <consortium name="Broad Institute Genome Sequencing Platform"/>
            <person name="Colwell R."/>
            <person name="Grim C.J."/>
            <person name="Young S."/>
            <person name="Jaffe D."/>
            <person name="Gnerre S."/>
            <person name="Berlin A."/>
            <person name="Heiman D."/>
            <person name="Hepburn T."/>
            <person name="Shea T."/>
            <person name="Sykes S."/>
            <person name="Alvarado L."/>
            <person name="Kodira C."/>
            <person name="Heidelberg J."/>
            <person name="Lander E."/>
            <person name="Galagan J."/>
            <person name="Nusbaum C."/>
            <person name="Birren B."/>
        </authorList>
    </citation>
    <scope>NUCLEOTIDE SEQUENCE [LARGE SCALE GENOMIC DNA]</scope>
    <source>
        <strain evidence="1">MO10</strain>
    </source>
</reference>
<name>A0A0X1KXE1_VIBCO</name>
<evidence type="ECO:0000313" key="1">
    <source>
        <dbReference type="EMBL" id="EET22932.1"/>
    </source>
</evidence>
<proteinExistence type="predicted"/>
<dbReference type="AlphaFoldDB" id="A0A0X1KXE1"/>
<gene>
    <name evidence="1" type="ORF">VchoM_00959</name>
</gene>